<dbReference type="PANTHER" id="PTHR10105:SF2">
    <property type="entry name" value="AGAP003297-PA"/>
    <property type="match status" value="1"/>
</dbReference>
<evidence type="ECO:0000256" key="2">
    <source>
        <dbReference type="ARBA" id="ARBA00022525"/>
    </source>
</evidence>
<keyword evidence="9" id="KW-1185">Reference proteome</keyword>
<dbReference type="EMBL" id="UYYA01000360">
    <property type="protein sequence ID" value="VDM53633.1"/>
    <property type="molecule type" value="Genomic_DNA"/>
</dbReference>
<gene>
    <name evidence="8" type="ORF">ACOC_LOCUS2048</name>
</gene>
<feature type="domain" description="Selenoprotein P N-terminal" evidence="7">
    <location>
        <begin position="67"/>
        <end position="205"/>
    </location>
</feature>
<feature type="region of interest" description="Disordered" evidence="6">
    <location>
        <begin position="232"/>
        <end position="254"/>
    </location>
</feature>
<comment type="subcellular location">
    <subcellularLocation>
        <location evidence="1">Secreted</location>
    </subcellularLocation>
</comment>
<evidence type="ECO:0000256" key="4">
    <source>
        <dbReference type="ARBA" id="ARBA00022933"/>
    </source>
</evidence>
<dbReference type="InterPro" id="IPR007671">
    <property type="entry name" value="Selenoprotein-P_N"/>
</dbReference>
<proteinExistence type="predicted"/>
<evidence type="ECO:0000313" key="9">
    <source>
        <dbReference type="Proteomes" id="UP000267027"/>
    </source>
</evidence>
<evidence type="ECO:0000256" key="3">
    <source>
        <dbReference type="ARBA" id="ARBA00022729"/>
    </source>
</evidence>
<feature type="region of interest" description="Disordered" evidence="6">
    <location>
        <begin position="156"/>
        <end position="214"/>
    </location>
</feature>
<dbReference type="WBParaSite" id="ACOC_0000204701-mRNA-1">
    <property type="protein sequence ID" value="ACOC_0000204701-mRNA-1"/>
    <property type="gene ID" value="ACOC_0000204701"/>
</dbReference>
<dbReference type="OrthoDB" id="6134775at2759"/>
<sequence>MDVVAASKGTVLVAVFMPLQCASCHRQLKRLSYMSSNLADVRVIVVAPYYEAPVTVARTQSEFPRLIVDRDVSNTWKTYDATNHDKIVFDRCGRVTQILSHPRSDMTANRDTLDAIDRARGHSPCGPCNNAAHDDDRLRKTANSVDAFLKTTVVQQQQQAGNGHYLNGQNVRSNGPFNRRQNNEDNHQQVDNTRRNVQVQKQNTPSQEYGNARYYQTTTAIPLREQEMNLNSQQPNFRQSSNALYGGRHKSVNI</sequence>
<organism evidence="10">
    <name type="scientific">Angiostrongylus costaricensis</name>
    <name type="common">Nematode worm</name>
    <dbReference type="NCBI Taxonomy" id="334426"/>
    <lineage>
        <taxon>Eukaryota</taxon>
        <taxon>Metazoa</taxon>
        <taxon>Ecdysozoa</taxon>
        <taxon>Nematoda</taxon>
        <taxon>Chromadorea</taxon>
        <taxon>Rhabditida</taxon>
        <taxon>Rhabditina</taxon>
        <taxon>Rhabditomorpha</taxon>
        <taxon>Strongyloidea</taxon>
        <taxon>Metastrongylidae</taxon>
        <taxon>Angiostrongylus</taxon>
    </lineage>
</organism>
<feature type="compositionally biased region" description="Polar residues" evidence="6">
    <location>
        <begin position="156"/>
        <end position="180"/>
    </location>
</feature>
<protein>
    <submittedName>
        <fullName evidence="10">SelP_N domain-containing protein</fullName>
    </submittedName>
</protein>
<keyword evidence="3" id="KW-0732">Signal</keyword>
<dbReference type="GO" id="GO:0005576">
    <property type="term" value="C:extracellular region"/>
    <property type="evidence" value="ECO:0007669"/>
    <property type="project" value="UniProtKB-SubCell"/>
</dbReference>
<keyword evidence="4" id="KW-0712">Selenocysteine</keyword>
<dbReference type="OMA" id="CANCYGF"/>
<dbReference type="Pfam" id="PF04592">
    <property type="entry name" value="SelP_N"/>
    <property type="match status" value="1"/>
</dbReference>
<dbReference type="GO" id="GO:0001887">
    <property type="term" value="P:selenium compound metabolic process"/>
    <property type="evidence" value="ECO:0007669"/>
    <property type="project" value="TreeGrafter"/>
</dbReference>
<accession>A0A0R3PDL7</accession>
<dbReference type="AlphaFoldDB" id="A0A0R3PDL7"/>
<evidence type="ECO:0000313" key="10">
    <source>
        <dbReference type="WBParaSite" id="ACOC_0000204701-mRNA-1"/>
    </source>
</evidence>
<dbReference type="PANTHER" id="PTHR10105">
    <property type="entry name" value="SELENOPROTEIN P"/>
    <property type="match status" value="1"/>
</dbReference>
<reference evidence="8 9" key="2">
    <citation type="submission" date="2018-11" db="EMBL/GenBank/DDBJ databases">
        <authorList>
            <consortium name="Pathogen Informatics"/>
        </authorList>
    </citation>
    <scope>NUCLEOTIDE SEQUENCE [LARGE SCALE GENOMIC DNA]</scope>
    <source>
        <strain evidence="8 9">Costa Rica</strain>
    </source>
</reference>
<reference evidence="10" key="1">
    <citation type="submission" date="2017-02" db="UniProtKB">
        <authorList>
            <consortium name="WormBaseParasite"/>
        </authorList>
    </citation>
    <scope>IDENTIFICATION</scope>
</reference>
<feature type="compositionally biased region" description="Basic and acidic residues" evidence="6">
    <location>
        <begin position="181"/>
        <end position="194"/>
    </location>
</feature>
<dbReference type="GO" id="GO:0008430">
    <property type="term" value="F:selenium binding"/>
    <property type="evidence" value="ECO:0007669"/>
    <property type="project" value="InterPro"/>
</dbReference>
<dbReference type="InterPro" id="IPR037941">
    <property type="entry name" value="SeP"/>
</dbReference>
<evidence type="ECO:0000256" key="5">
    <source>
        <dbReference type="ARBA" id="ARBA00023180"/>
    </source>
</evidence>
<keyword evidence="5" id="KW-0325">Glycoprotein</keyword>
<name>A0A0R3PDL7_ANGCS</name>
<dbReference type="STRING" id="334426.A0A0R3PDL7"/>
<evidence type="ECO:0000256" key="6">
    <source>
        <dbReference type="SAM" id="MobiDB-lite"/>
    </source>
</evidence>
<evidence type="ECO:0000259" key="7">
    <source>
        <dbReference type="Pfam" id="PF04592"/>
    </source>
</evidence>
<evidence type="ECO:0000256" key="1">
    <source>
        <dbReference type="ARBA" id="ARBA00004613"/>
    </source>
</evidence>
<feature type="compositionally biased region" description="Polar residues" evidence="6">
    <location>
        <begin position="195"/>
        <end position="214"/>
    </location>
</feature>
<evidence type="ECO:0000313" key="8">
    <source>
        <dbReference type="EMBL" id="VDM53633.1"/>
    </source>
</evidence>
<feature type="compositionally biased region" description="Polar residues" evidence="6">
    <location>
        <begin position="232"/>
        <end position="243"/>
    </location>
</feature>
<dbReference type="Proteomes" id="UP000267027">
    <property type="component" value="Unassembled WGS sequence"/>
</dbReference>
<keyword evidence="2" id="KW-0964">Secreted</keyword>